<organism evidence="7 8">
    <name type="scientific">Halobium palmae</name>
    <dbReference type="NCBI Taxonomy" id="1776492"/>
    <lineage>
        <taxon>Archaea</taxon>
        <taxon>Methanobacteriati</taxon>
        <taxon>Methanobacteriota</taxon>
        <taxon>Stenosarchaea group</taxon>
        <taxon>Halobacteria</taxon>
        <taxon>Halobacteriales</taxon>
        <taxon>Haloferacaceae</taxon>
        <taxon>Halobium</taxon>
    </lineage>
</organism>
<dbReference type="InterPro" id="IPR019109">
    <property type="entry name" value="MamF_MmsF"/>
</dbReference>
<comment type="subcellular location">
    <subcellularLocation>
        <location evidence="1">Membrane</location>
        <topology evidence="1">Multi-pass membrane protein</topology>
    </subcellularLocation>
</comment>
<proteinExistence type="predicted"/>
<keyword evidence="8" id="KW-1185">Reference proteome</keyword>
<feature type="region of interest" description="Disordered" evidence="5">
    <location>
        <begin position="1"/>
        <end position="26"/>
    </location>
</feature>
<evidence type="ECO:0000313" key="8">
    <source>
        <dbReference type="Proteomes" id="UP001596328"/>
    </source>
</evidence>
<comment type="caution">
    <text evidence="7">The sequence shown here is derived from an EMBL/GenBank/DDBJ whole genome shotgun (WGS) entry which is preliminary data.</text>
</comment>
<dbReference type="GO" id="GO:0016020">
    <property type="term" value="C:membrane"/>
    <property type="evidence" value="ECO:0007669"/>
    <property type="project" value="UniProtKB-SubCell"/>
</dbReference>
<gene>
    <name evidence="7" type="ORF">ACFQE1_07815</name>
</gene>
<evidence type="ECO:0000313" key="7">
    <source>
        <dbReference type="EMBL" id="MFC6724280.1"/>
    </source>
</evidence>
<dbReference type="EMBL" id="JBHSWU010000139">
    <property type="protein sequence ID" value="MFC6724280.1"/>
    <property type="molecule type" value="Genomic_DNA"/>
</dbReference>
<evidence type="ECO:0000256" key="2">
    <source>
        <dbReference type="ARBA" id="ARBA00022692"/>
    </source>
</evidence>
<feature type="compositionally biased region" description="Polar residues" evidence="5">
    <location>
        <begin position="1"/>
        <end position="10"/>
    </location>
</feature>
<protein>
    <submittedName>
        <fullName evidence="7">DUF4870 domain-containing protein</fullName>
    </submittedName>
</protein>
<dbReference type="Pfam" id="PF09685">
    <property type="entry name" value="MamF_MmsF"/>
    <property type="match status" value="1"/>
</dbReference>
<evidence type="ECO:0000256" key="3">
    <source>
        <dbReference type="ARBA" id="ARBA00022989"/>
    </source>
</evidence>
<accession>A0ABD5RY99</accession>
<evidence type="ECO:0000256" key="1">
    <source>
        <dbReference type="ARBA" id="ARBA00004141"/>
    </source>
</evidence>
<dbReference type="PANTHER" id="PTHR36460">
    <property type="entry name" value="UPF0132 DOMAIN PROTEIN (AFU_ORTHOLOGUE AFUA_3G10255)"/>
    <property type="match status" value="1"/>
</dbReference>
<feature type="transmembrane region" description="Helical" evidence="6">
    <location>
        <begin position="63"/>
        <end position="92"/>
    </location>
</feature>
<keyword evidence="2 6" id="KW-0812">Transmembrane</keyword>
<sequence>MSTDNITNVDESIGTEERMEADETSTGLDPNVAGALSYVLGIITGLVFFVLEDENEFVRFHAAQSIVFSVAVFAVSIVFSLLGALLPILFIGDAFATGGLLTGLLGLVFGLGSLVVTLAFFVAWVYLMFRAFQGKRTKLPVVGSFAERLV</sequence>
<feature type="transmembrane region" description="Helical" evidence="6">
    <location>
        <begin position="32"/>
        <end position="51"/>
    </location>
</feature>
<dbReference type="AlphaFoldDB" id="A0ABD5RY99"/>
<evidence type="ECO:0000256" key="4">
    <source>
        <dbReference type="ARBA" id="ARBA00023136"/>
    </source>
</evidence>
<evidence type="ECO:0000256" key="6">
    <source>
        <dbReference type="SAM" id="Phobius"/>
    </source>
</evidence>
<feature type="transmembrane region" description="Helical" evidence="6">
    <location>
        <begin position="104"/>
        <end position="129"/>
    </location>
</feature>
<name>A0ABD5RY99_9EURY</name>
<reference evidence="7 8" key="1">
    <citation type="journal article" date="2019" name="Int. J. Syst. Evol. Microbiol.">
        <title>The Global Catalogue of Microorganisms (GCM) 10K type strain sequencing project: providing services to taxonomists for standard genome sequencing and annotation.</title>
        <authorList>
            <consortium name="The Broad Institute Genomics Platform"/>
            <consortium name="The Broad Institute Genome Sequencing Center for Infectious Disease"/>
            <person name="Wu L."/>
            <person name="Ma J."/>
        </authorList>
    </citation>
    <scope>NUCLEOTIDE SEQUENCE [LARGE SCALE GENOMIC DNA]</scope>
    <source>
        <strain evidence="7 8">NBRC 111368</strain>
    </source>
</reference>
<keyword evidence="3 6" id="KW-1133">Transmembrane helix</keyword>
<evidence type="ECO:0000256" key="5">
    <source>
        <dbReference type="SAM" id="MobiDB-lite"/>
    </source>
</evidence>
<dbReference type="PANTHER" id="PTHR36460:SF1">
    <property type="entry name" value="UPF0132 DOMAIN PROTEIN (AFU_ORTHOLOGUE AFUA_3G10255)"/>
    <property type="match status" value="1"/>
</dbReference>
<keyword evidence="4 6" id="KW-0472">Membrane</keyword>
<dbReference type="Proteomes" id="UP001596328">
    <property type="component" value="Unassembled WGS sequence"/>
</dbReference>